<dbReference type="Proteomes" id="UP000065261">
    <property type="component" value="Chromosome I"/>
</dbReference>
<dbReference type="AlphaFoldDB" id="A0A0U2WGT6"/>
<accession>A0A0U2WGT6</accession>
<dbReference type="PATRIC" id="fig|1315283.4.peg.1068"/>
<proteinExistence type="predicted"/>
<dbReference type="KEGG" id="ptn:PTRA_a1228"/>
<gene>
    <name evidence="1" type="ORF">PTRA_a1228</name>
</gene>
<evidence type="ECO:0000313" key="1">
    <source>
        <dbReference type="EMBL" id="ALS32474.1"/>
    </source>
</evidence>
<dbReference type="EMBL" id="CP011034">
    <property type="protein sequence ID" value="ALS32474.1"/>
    <property type="molecule type" value="Genomic_DNA"/>
</dbReference>
<organism evidence="1">
    <name type="scientific">Pseudoalteromonas translucida KMM 520</name>
    <dbReference type="NCBI Taxonomy" id="1315283"/>
    <lineage>
        <taxon>Bacteria</taxon>
        <taxon>Pseudomonadati</taxon>
        <taxon>Pseudomonadota</taxon>
        <taxon>Gammaproteobacteria</taxon>
        <taxon>Alteromonadales</taxon>
        <taxon>Pseudoalteromonadaceae</taxon>
        <taxon>Pseudoalteromonas</taxon>
    </lineage>
</organism>
<reference evidence="1 2" key="1">
    <citation type="submission" date="2015-03" db="EMBL/GenBank/DDBJ databases">
        <authorList>
            <person name="Murphy D."/>
        </authorList>
    </citation>
    <scope>NUCLEOTIDE SEQUENCE [LARGE SCALE GENOMIC DNA]</scope>
    <source>
        <strain evidence="1 2">KMM 520</strain>
    </source>
</reference>
<evidence type="ECO:0000313" key="2">
    <source>
        <dbReference type="Proteomes" id="UP000065261"/>
    </source>
</evidence>
<name>A0A0U2WGT6_9GAMM</name>
<protein>
    <submittedName>
        <fullName evidence="1">Uncharacterized protein</fullName>
    </submittedName>
</protein>
<sequence>MVFIKVIKRLFSAFFMCVIRVINNLKTINKFILNTALVIFTKNAINTY</sequence>